<dbReference type="PANTHER" id="PTHR46844">
    <property type="entry name" value="SLR5058 PROTEIN"/>
    <property type="match status" value="1"/>
</dbReference>
<dbReference type="SUPFAM" id="SSF52540">
    <property type="entry name" value="P-loop containing nucleoside triphosphate hydrolases"/>
    <property type="match status" value="1"/>
</dbReference>
<keyword evidence="5" id="KW-1185">Reference proteome</keyword>
<evidence type="ECO:0000313" key="4">
    <source>
        <dbReference type="EMBL" id="NRN65796.1"/>
    </source>
</evidence>
<dbReference type="InterPro" id="IPR054547">
    <property type="entry name" value="NNH1"/>
</dbReference>
<reference evidence="4 5" key="1">
    <citation type="submission" date="2020-01" db="EMBL/GenBank/DDBJ databases">
        <title>Kibdelosporangium persica a novel Actinomycetes from a hot desert in Iran.</title>
        <authorList>
            <person name="Safaei N."/>
            <person name="Zaburannyi N."/>
            <person name="Mueller R."/>
            <person name="Wink J."/>
        </authorList>
    </citation>
    <scope>NUCLEOTIDE SEQUENCE [LARGE SCALE GENOMIC DNA]</scope>
    <source>
        <strain evidence="4 5">4NS15</strain>
    </source>
</reference>
<dbReference type="Pfam" id="PF05729">
    <property type="entry name" value="NACHT"/>
    <property type="match status" value="1"/>
</dbReference>
<name>A0ABX2F387_9PSEU</name>
<evidence type="ECO:0000256" key="2">
    <source>
        <dbReference type="ARBA" id="ARBA00022840"/>
    </source>
</evidence>
<proteinExistence type="predicted"/>
<dbReference type="Pfam" id="PF22733">
    <property type="entry name" value="NNH1"/>
    <property type="match status" value="1"/>
</dbReference>
<feature type="domain" description="NACHT" evidence="3">
    <location>
        <begin position="254"/>
        <end position="600"/>
    </location>
</feature>
<dbReference type="EMBL" id="JAAATY010000007">
    <property type="protein sequence ID" value="NRN65796.1"/>
    <property type="molecule type" value="Genomic_DNA"/>
</dbReference>
<keyword evidence="1" id="KW-0547">Nucleotide-binding</keyword>
<evidence type="ECO:0000259" key="3">
    <source>
        <dbReference type="PROSITE" id="PS50837"/>
    </source>
</evidence>
<comment type="caution">
    <text evidence="4">The sequence shown here is derived from an EMBL/GenBank/DDBJ whole genome shotgun (WGS) entry which is preliminary data.</text>
</comment>
<dbReference type="InterPro" id="IPR007111">
    <property type="entry name" value="NACHT_NTPase"/>
</dbReference>
<dbReference type="Proteomes" id="UP000763557">
    <property type="component" value="Unassembled WGS sequence"/>
</dbReference>
<protein>
    <submittedName>
        <fullName evidence="4">NACHT domain-containing protein</fullName>
    </submittedName>
</protein>
<dbReference type="RefSeq" id="WP_173130487.1">
    <property type="nucleotide sequence ID" value="NZ_CBCSGW010000026.1"/>
</dbReference>
<evidence type="ECO:0000313" key="5">
    <source>
        <dbReference type="Proteomes" id="UP000763557"/>
    </source>
</evidence>
<keyword evidence="2" id="KW-0067">ATP-binding</keyword>
<dbReference type="SUPFAM" id="SSF52058">
    <property type="entry name" value="L domain-like"/>
    <property type="match status" value="1"/>
</dbReference>
<accession>A0ABX2F387</accession>
<organism evidence="4 5">
    <name type="scientific">Kibdelosporangium persicum</name>
    <dbReference type="NCBI Taxonomy" id="2698649"/>
    <lineage>
        <taxon>Bacteria</taxon>
        <taxon>Bacillati</taxon>
        <taxon>Actinomycetota</taxon>
        <taxon>Actinomycetes</taxon>
        <taxon>Pseudonocardiales</taxon>
        <taxon>Pseudonocardiaceae</taxon>
        <taxon>Kibdelosporangium</taxon>
    </lineage>
</organism>
<dbReference type="InterPro" id="IPR032675">
    <property type="entry name" value="LRR_dom_sf"/>
</dbReference>
<gene>
    <name evidence="4" type="ORF">GC106_30110</name>
</gene>
<evidence type="ECO:0000256" key="1">
    <source>
        <dbReference type="ARBA" id="ARBA00022741"/>
    </source>
</evidence>
<dbReference type="PANTHER" id="PTHR46844:SF1">
    <property type="entry name" value="SLR5058 PROTEIN"/>
    <property type="match status" value="1"/>
</dbReference>
<dbReference type="PROSITE" id="PS50837">
    <property type="entry name" value="NACHT"/>
    <property type="match status" value="1"/>
</dbReference>
<dbReference type="Gene3D" id="3.80.10.10">
    <property type="entry name" value="Ribonuclease Inhibitor"/>
    <property type="match status" value="1"/>
</dbReference>
<dbReference type="Gene3D" id="3.40.50.300">
    <property type="entry name" value="P-loop containing nucleotide triphosphate hydrolases"/>
    <property type="match status" value="1"/>
</dbReference>
<dbReference type="InterPro" id="IPR027417">
    <property type="entry name" value="P-loop_NTPase"/>
</dbReference>
<sequence length="1040" mass="114919">MVDPLSSALAGVLGATFSALHQWAVEKAADRNEQQRRRRALGDHAKLLAAAGNDLADLRRAEFATLPDGDWHAAQHAVAESLQEVVVGRLIQTEPAVLTDAARLRARVRTAGKRALASAALGDQGIEAYQRLLDECCRRIALRARAVDEVMRALQVDVATQVTTIREGVDELARQSHQRDRLRADAFERRYVSYVADDHATFELFQVSVGRAPTRYRFSDFYAVPSIARRLRSESDTELTGAGTNGAHAIASAQHVLLLGGAGAGKTTFLHWLAHTEAAAVRDRRDGADDARQYVVPFFVSLRQFADRDLPEPEDLVRVTAPALAGEKPDGWVSALLRFGRAMLLVDGVDELLLGRREDVRRWLGGLLRAYPLARYVVTTRPSAVSEDWLAPSRPDASDGLARYELLPLSGHGLRDLIGHWFTAARASETEPEQREWLTSCEHRLIQALSTRPDTRTLVSSPLLCSLLCALYRKENMYLPQSRKELLDRALELLLGEWDVRRGVQVEDELRMSEKEKIILLERFAAPMVRNSELLVRHDEAEKRFGRAMSGLRSQGVPPALVLRHMLERTGLMRESAVDGKIQFVHRTFRDFLAAGEFVKAGELGYLIDHAHDDSLNEVIFMAAAQARAREAGELLLGLLARAGKGVTRKDQEVADRLELIAAAALGYVDVIDPEHVRTDVMAAARRLIPPAGLEEAELLARAGSFVIDLLPGPIEVGKHAEESGGDPAAIAACVIRTLAMIGGEEAWDKIQAFSDTHRGAVINELLRAWRQNEYSEDYARTLLSNVDFGDLVLKVHRWDVLPRLKHLRTLTAVQLIGNIAIADRSAGLYPLADLPALRHLEIRSNEVLRSLRGLAGCVSLRSVWISGYANALRDLSTLAELNVTELRLHIPGYRGGSVPALKSLTGAGLQRLSIRHPQLADGLHPLPDDLPLTELAVDMRPERRSLLGIERWPTLTTVSAQGIPTAEEVRELSRLPALRQLTLNNVQSIEDLVRLRPLGSLRIELFNVPSADVQTARDALPDADLVLHVVENVPPTDTR</sequence>